<protein>
    <submittedName>
        <fullName evidence="1">Uncharacterized protein</fullName>
    </submittedName>
</protein>
<comment type="caution">
    <text evidence="1">The sequence shown here is derived from an EMBL/GenBank/DDBJ whole genome shotgun (WGS) entry which is preliminary data.</text>
</comment>
<keyword evidence="2" id="KW-1185">Reference proteome</keyword>
<dbReference type="Proteomes" id="UP000249165">
    <property type="component" value="Unassembled WGS sequence"/>
</dbReference>
<dbReference type="AlphaFoldDB" id="A0A327YGL5"/>
<accession>A0A327YGL5</accession>
<evidence type="ECO:0000313" key="2">
    <source>
        <dbReference type="Proteomes" id="UP000249165"/>
    </source>
</evidence>
<organism evidence="1 2">
    <name type="scientific">Salipiger aestuarii</name>
    <dbReference type="NCBI Taxonomy" id="568098"/>
    <lineage>
        <taxon>Bacteria</taxon>
        <taxon>Pseudomonadati</taxon>
        <taxon>Pseudomonadota</taxon>
        <taxon>Alphaproteobacteria</taxon>
        <taxon>Rhodobacterales</taxon>
        <taxon>Roseobacteraceae</taxon>
        <taxon>Salipiger</taxon>
    </lineage>
</organism>
<name>A0A327YGL5_9RHOB</name>
<evidence type="ECO:0000313" key="1">
    <source>
        <dbReference type="EMBL" id="RAK20013.1"/>
    </source>
</evidence>
<gene>
    <name evidence="1" type="ORF">ATI53_100712</name>
</gene>
<dbReference type="EMBL" id="QLMG01000007">
    <property type="protein sequence ID" value="RAK20013.1"/>
    <property type="molecule type" value="Genomic_DNA"/>
</dbReference>
<reference evidence="1 2" key="1">
    <citation type="submission" date="2018-06" db="EMBL/GenBank/DDBJ databases">
        <title>Genomic Encyclopedia of Archaeal and Bacterial Type Strains, Phase II (KMG-II): from individual species to whole genera.</title>
        <authorList>
            <person name="Goeker M."/>
        </authorList>
    </citation>
    <scope>NUCLEOTIDE SEQUENCE [LARGE SCALE GENOMIC DNA]</scope>
    <source>
        <strain evidence="1 2">DSM 22011</strain>
    </source>
</reference>
<dbReference type="RefSeq" id="WP_009504029.1">
    <property type="nucleotide sequence ID" value="NZ_LIGK01000013.1"/>
</dbReference>
<sequence>MMSHLSTAPRGDAFLDDQYAWSPGYDSPPPEVSGAPVGSFWAEATAQQAAVFWQAEAAWAEILDERESFGWSALHDERLTETQAFAAHEELLFNGLPAGGFSVLQWEGVGTMRNIGNLAADLGRILTLEIVQTAGQPYLLGVSRDKDMLVAWRVLEDGDLVETSRVDFGAVLGIRSPKEMTVRVLGDVPYMLLVGENDHAPGVLAMTETGELHLAETLLELGVLPCGALRVPRVALTKAAVPVAFGIELMLAPVVPPVWLVPGGGIALQLAGDLVPGYAVLSA</sequence>
<proteinExistence type="predicted"/>